<feature type="domain" description="YoaR-like putative peptidoglycan binding" evidence="1">
    <location>
        <begin position="35"/>
        <end position="105"/>
    </location>
</feature>
<comment type="caution">
    <text evidence="2">The sequence shown here is derived from an EMBL/GenBank/DDBJ whole genome shotgun (WGS) entry which is preliminary data.</text>
</comment>
<dbReference type="PANTHER" id="PTHR35788">
    <property type="entry name" value="EXPORTED PROTEIN-RELATED"/>
    <property type="match status" value="1"/>
</dbReference>
<evidence type="ECO:0000313" key="3">
    <source>
        <dbReference type="Proteomes" id="UP000074108"/>
    </source>
</evidence>
<gene>
    <name evidence="2" type="ORF">Q75_04870</name>
</gene>
<accession>A0A147KA67</accession>
<proteinExistence type="predicted"/>
<name>A0A147KA67_9BACI</name>
<keyword evidence="3" id="KW-1185">Reference proteome</keyword>
<dbReference type="STRING" id="1150625.Q75_04870"/>
<dbReference type="PANTHER" id="PTHR35788:SF1">
    <property type="entry name" value="EXPORTED PROTEIN"/>
    <property type="match status" value="1"/>
</dbReference>
<dbReference type="InterPro" id="IPR052913">
    <property type="entry name" value="Glycopeptide_resist_protein"/>
</dbReference>
<evidence type="ECO:0000313" key="2">
    <source>
        <dbReference type="EMBL" id="KUP07567.1"/>
    </source>
</evidence>
<dbReference type="AlphaFoldDB" id="A0A147KA67"/>
<dbReference type="Pfam" id="PF12229">
    <property type="entry name" value="PG_binding_4"/>
    <property type="match status" value="1"/>
</dbReference>
<dbReference type="PATRIC" id="fig|1150625.3.peg.1021"/>
<dbReference type="Proteomes" id="UP000074108">
    <property type="component" value="Unassembled WGS sequence"/>
</dbReference>
<dbReference type="InterPro" id="IPR022029">
    <property type="entry name" value="YoaR-like_PG-bd"/>
</dbReference>
<dbReference type="InterPro" id="IPR007391">
    <property type="entry name" value="Vancomycin_resist_VanW"/>
</dbReference>
<protein>
    <recommendedName>
        <fullName evidence="1">YoaR-like putative peptidoglycan binding domain-containing protein</fullName>
    </recommendedName>
</protein>
<dbReference type="EMBL" id="LDYG01000021">
    <property type="protein sequence ID" value="KUP07567.1"/>
    <property type="molecule type" value="Genomic_DNA"/>
</dbReference>
<dbReference type="Pfam" id="PF04294">
    <property type="entry name" value="VanW"/>
    <property type="match status" value="1"/>
</dbReference>
<reference evidence="2 3" key="1">
    <citation type="journal article" date="2016" name="Front. Microbiol.">
        <title>Microevolution Analysis of Bacillus coahuilensis Unveils Differences in Phosphorus Acquisition Strategies and Their Regulation.</title>
        <authorList>
            <person name="Gomez-Lunar Z."/>
            <person name="Hernandez-Gonzalez I."/>
            <person name="Rodriguez-Torres M.D."/>
            <person name="Souza V."/>
            <person name="Olmedo-Alvarez G."/>
        </authorList>
    </citation>
    <scope>NUCLEOTIDE SEQUENCE [LARGE SCALE GENOMIC DNA]</scope>
    <source>
        <strain evidence="3">p1.1.43</strain>
    </source>
</reference>
<evidence type="ECO:0000259" key="1">
    <source>
        <dbReference type="Pfam" id="PF12229"/>
    </source>
</evidence>
<organism evidence="2 3">
    <name type="scientific">Bacillus coahuilensis p1.1.43</name>
    <dbReference type="NCBI Taxonomy" id="1150625"/>
    <lineage>
        <taxon>Bacteria</taxon>
        <taxon>Bacillati</taxon>
        <taxon>Bacillota</taxon>
        <taxon>Bacilli</taxon>
        <taxon>Bacillales</taxon>
        <taxon>Bacillaceae</taxon>
        <taxon>Bacillus</taxon>
    </lineage>
</organism>
<sequence>MKVFLIFLVMNAHSMPLNKVELYDKNEVITSLSSNDFLLLDIFVDEKKLEETLDHIHDLTYVPAVNAAFDENGQIQEEQTGKEINRRKLKSVLIEAIYTHSSRRITIPYQQVYPRVDSELLLRLHEKYISHYETYFNPHNLSRKQNILLASQALNNQVIFPGEHFSFNEAVGKRTKQKGYLPAPVIIRGKIYTGIGGGICQVSSTLFNSVDLAGMEIIERYSHSRRVPYVPPKRDATVSWDGPDFIFKNSTRQPILIQAKVTSGTLRITIYSSEDFQLDSH</sequence>